<sequence>RSAALLGVSACLVCPPVRFPSLIRVCLQHALHSDETARLSPSVCLLRPAARCFPPDRASRPPSRASVASRLFQSPPSEAHVVSAPLIASVFTVWYGFLSLARPVLPVGPCRVDPGFDAWGLVVREIRGEKKKSGVDGAACYRTPWLVKTTLSRRPLRS</sequence>
<feature type="non-terminal residue" evidence="1">
    <location>
        <position position="1"/>
    </location>
</feature>
<proteinExistence type="predicted"/>
<dbReference type="GeneID" id="25321123"/>
<comment type="caution">
    <text evidence="1">The sequence shown here is derived from an EMBL/GenBank/DDBJ whole genome shotgun (WGS) entry which is preliminary data.</text>
</comment>
<dbReference type="AlphaFoldDB" id="A0A0F4YG38"/>
<dbReference type="EMBL" id="LASV01000694">
    <property type="protein sequence ID" value="KKA17197.1"/>
    <property type="molecule type" value="Genomic_DNA"/>
</dbReference>
<dbReference type="Proteomes" id="UP000053958">
    <property type="component" value="Unassembled WGS sequence"/>
</dbReference>
<name>A0A0F4YG38_RASE3</name>
<gene>
    <name evidence="1" type="ORF">T310_9119</name>
</gene>
<protein>
    <submittedName>
        <fullName evidence="1">Uncharacterized protein</fullName>
    </submittedName>
</protein>
<keyword evidence="2" id="KW-1185">Reference proteome</keyword>
<organism evidence="1 2">
    <name type="scientific">Rasamsonia emersonii (strain ATCC 16479 / CBS 393.64 / IMI 116815)</name>
    <dbReference type="NCBI Taxonomy" id="1408163"/>
    <lineage>
        <taxon>Eukaryota</taxon>
        <taxon>Fungi</taxon>
        <taxon>Dikarya</taxon>
        <taxon>Ascomycota</taxon>
        <taxon>Pezizomycotina</taxon>
        <taxon>Eurotiomycetes</taxon>
        <taxon>Eurotiomycetidae</taxon>
        <taxon>Eurotiales</taxon>
        <taxon>Trichocomaceae</taxon>
        <taxon>Rasamsonia</taxon>
    </lineage>
</organism>
<reference evidence="1 2" key="1">
    <citation type="submission" date="2015-04" db="EMBL/GenBank/DDBJ databases">
        <authorList>
            <person name="Heijne W.H."/>
            <person name="Fedorova N.D."/>
            <person name="Nierman W.C."/>
            <person name="Vollebregt A.W."/>
            <person name="Zhao Z."/>
            <person name="Wu L."/>
            <person name="Kumar M."/>
            <person name="Stam H."/>
            <person name="van den Berg M.A."/>
            <person name="Pel H.J."/>
        </authorList>
    </citation>
    <scope>NUCLEOTIDE SEQUENCE [LARGE SCALE GENOMIC DNA]</scope>
    <source>
        <strain evidence="1 2">CBS 393.64</strain>
    </source>
</reference>
<dbReference type="RefSeq" id="XP_013323809.1">
    <property type="nucleotide sequence ID" value="XM_013468355.1"/>
</dbReference>
<evidence type="ECO:0000313" key="2">
    <source>
        <dbReference type="Proteomes" id="UP000053958"/>
    </source>
</evidence>
<evidence type="ECO:0000313" key="1">
    <source>
        <dbReference type="EMBL" id="KKA17197.1"/>
    </source>
</evidence>
<accession>A0A0F4YG38</accession>